<comment type="caution">
    <text evidence="2">The sequence shown here is derived from an EMBL/GenBank/DDBJ whole genome shotgun (WGS) entry which is preliminary data.</text>
</comment>
<evidence type="ECO:0000313" key="3">
    <source>
        <dbReference type="Proteomes" id="UP000295606"/>
    </source>
</evidence>
<dbReference type="Gene3D" id="3.30.1330.40">
    <property type="entry name" value="RutC-like"/>
    <property type="match status" value="1"/>
</dbReference>
<evidence type="ECO:0000313" key="2">
    <source>
        <dbReference type="EMBL" id="TDG03175.1"/>
    </source>
</evidence>
<dbReference type="Pfam" id="PF01042">
    <property type="entry name" value="Ribonuc_L-PSP"/>
    <property type="match status" value="1"/>
</dbReference>
<protein>
    <submittedName>
        <fullName evidence="2">RidA family protein</fullName>
    </submittedName>
</protein>
<proteinExistence type="inferred from homology"/>
<dbReference type="OrthoDB" id="9803101at2"/>
<accession>A0A4R5L3L6</accession>
<reference evidence="2 3" key="1">
    <citation type="submission" date="2019-03" db="EMBL/GenBank/DDBJ databases">
        <title>Paraburkholderia sp. isolated from native Mimosa gymnas in Guartela State Park, Brazil.</title>
        <authorList>
            <person name="Paulitsch F."/>
            <person name="Hungria M."/>
            <person name="Delamuta J.R.M."/>
            <person name="Ribeiro R.A."/>
            <person name="Dall'Agnol R."/>
            <person name="Silva J.S.B."/>
        </authorList>
    </citation>
    <scope>NUCLEOTIDE SEQUENCE [LARGE SCALE GENOMIC DNA]</scope>
    <source>
        <strain evidence="2 3">CNPSo 3008</strain>
    </source>
</reference>
<sequence length="140" mass="15455">MVEAVNPPDVWSPFGAFSMAVIQGDGQVVHLKGQVSLDREGRVVGPGDMRVQVRKVLENIRDVLAAMGGQMTDVISLVHYATDIDAFMAAGDIRKEYFVAPYPVTTTVQVERLYRPELMIEIASIAEIPRSRFRRPGPGN</sequence>
<organism evidence="2 3">
    <name type="scientific">Paraburkholderia guartelaensis</name>
    <dbReference type="NCBI Taxonomy" id="2546446"/>
    <lineage>
        <taxon>Bacteria</taxon>
        <taxon>Pseudomonadati</taxon>
        <taxon>Pseudomonadota</taxon>
        <taxon>Betaproteobacteria</taxon>
        <taxon>Burkholderiales</taxon>
        <taxon>Burkholderiaceae</taxon>
        <taxon>Paraburkholderia</taxon>
    </lineage>
</organism>
<name>A0A4R5L3L6_9BURK</name>
<dbReference type="PANTHER" id="PTHR11803:SF58">
    <property type="entry name" value="PROTEIN HMF1-RELATED"/>
    <property type="match status" value="1"/>
</dbReference>
<comment type="similarity">
    <text evidence="1">Belongs to the RutC family.</text>
</comment>
<dbReference type="InterPro" id="IPR006175">
    <property type="entry name" value="YjgF/YER057c/UK114"/>
</dbReference>
<dbReference type="GO" id="GO:0005829">
    <property type="term" value="C:cytosol"/>
    <property type="evidence" value="ECO:0007669"/>
    <property type="project" value="TreeGrafter"/>
</dbReference>
<dbReference type="SUPFAM" id="SSF55298">
    <property type="entry name" value="YjgF-like"/>
    <property type="match status" value="1"/>
</dbReference>
<dbReference type="RefSeq" id="WP_133188834.1">
    <property type="nucleotide sequence ID" value="NZ_SMOD01000045.1"/>
</dbReference>
<dbReference type="Proteomes" id="UP000295606">
    <property type="component" value="Unassembled WGS sequence"/>
</dbReference>
<dbReference type="CDD" id="cd00448">
    <property type="entry name" value="YjgF_YER057c_UK114_family"/>
    <property type="match status" value="1"/>
</dbReference>
<dbReference type="PANTHER" id="PTHR11803">
    <property type="entry name" value="2-IMINOBUTANOATE/2-IMINOPROPANOATE DEAMINASE RIDA"/>
    <property type="match status" value="1"/>
</dbReference>
<dbReference type="InterPro" id="IPR035959">
    <property type="entry name" value="RutC-like_sf"/>
</dbReference>
<dbReference type="GO" id="GO:0019239">
    <property type="term" value="F:deaminase activity"/>
    <property type="evidence" value="ECO:0007669"/>
    <property type="project" value="TreeGrafter"/>
</dbReference>
<dbReference type="EMBL" id="SMOD01000045">
    <property type="protein sequence ID" value="TDG03175.1"/>
    <property type="molecule type" value="Genomic_DNA"/>
</dbReference>
<gene>
    <name evidence="2" type="ORF">E1N52_36105</name>
</gene>
<dbReference type="AlphaFoldDB" id="A0A4R5L3L6"/>
<evidence type="ECO:0000256" key="1">
    <source>
        <dbReference type="ARBA" id="ARBA00010552"/>
    </source>
</evidence>